<accession>A0A8X6LHT6</accession>
<evidence type="ECO:0000259" key="2">
    <source>
        <dbReference type="PROSITE" id="PS50994"/>
    </source>
</evidence>
<dbReference type="Gene3D" id="3.30.420.10">
    <property type="entry name" value="Ribonuclease H-like superfamily/Ribonuclease H"/>
    <property type="match status" value="1"/>
</dbReference>
<dbReference type="InterPro" id="IPR041588">
    <property type="entry name" value="Integrase_H2C2"/>
</dbReference>
<dbReference type="Proteomes" id="UP000887116">
    <property type="component" value="Unassembled WGS sequence"/>
</dbReference>
<dbReference type="InterPro" id="IPR050951">
    <property type="entry name" value="Retrovirus_Pol_polyprotein"/>
</dbReference>
<dbReference type="Pfam" id="PF00665">
    <property type="entry name" value="rve"/>
    <property type="match status" value="1"/>
</dbReference>
<feature type="domain" description="Integrase catalytic" evidence="2">
    <location>
        <begin position="114"/>
        <end position="270"/>
    </location>
</feature>
<dbReference type="EC" id="2.7.7.49" evidence="1"/>
<dbReference type="AlphaFoldDB" id="A0A8X6LHT6"/>
<name>A0A8X6LHT6_TRICU</name>
<reference evidence="3" key="1">
    <citation type="submission" date="2020-07" db="EMBL/GenBank/DDBJ databases">
        <title>Multicomponent nature underlies the extraordinary mechanical properties of spider dragline silk.</title>
        <authorList>
            <person name="Kono N."/>
            <person name="Nakamura H."/>
            <person name="Mori M."/>
            <person name="Yoshida Y."/>
            <person name="Ohtoshi R."/>
            <person name="Malay A.D."/>
            <person name="Moran D.A.P."/>
            <person name="Tomita M."/>
            <person name="Numata K."/>
            <person name="Arakawa K."/>
        </authorList>
    </citation>
    <scope>NUCLEOTIDE SEQUENCE</scope>
</reference>
<evidence type="ECO:0000313" key="4">
    <source>
        <dbReference type="Proteomes" id="UP000887116"/>
    </source>
</evidence>
<dbReference type="PROSITE" id="PS50994">
    <property type="entry name" value="INTEGRASE"/>
    <property type="match status" value="1"/>
</dbReference>
<dbReference type="InterPro" id="IPR012337">
    <property type="entry name" value="RNaseH-like_sf"/>
</dbReference>
<dbReference type="EMBL" id="BMAO01036399">
    <property type="protein sequence ID" value="GFR10360.1"/>
    <property type="molecule type" value="Genomic_DNA"/>
</dbReference>
<dbReference type="Gene3D" id="1.10.340.70">
    <property type="match status" value="1"/>
</dbReference>
<dbReference type="InterPro" id="IPR001584">
    <property type="entry name" value="Integrase_cat-core"/>
</dbReference>
<dbReference type="PANTHER" id="PTHR37984:SF15">
    <property type="entry name" value="INTEGRASE CATALYTIC DOMAIN-CONTAINING PROTEIN"/>
    <property type="match status" value="1"/>
</dbReference>
<dbReference type="GO" id="GO:0003676">
    <property type="term" value="F:nucleic acid binding"/>
    <property type="evidence" value="ECO:0007669"/>
    <property type="project" value="InterPro"/>
</dbReference>
<dbReference type="GO" id="GO:0015074">
    <property type="term" value="P:DNA integration"/>
    <property type="evidence" value="ECO:0007669"/>
    <property type="project" value="InterPro"/>
</dbReference>
<sequence>MSSDTILPASINTQTINALITQELSDEIILAAQDADEDIQKIKSSLQEGKHKNKEKKKTALQQAHLPHMGIDKTYFILKERVSWDGMYSDTVNYVTSCISCCQYKRKPPQKQAYGQTPIPTKPGDFISIDIVGPVRPNNYVLTVLDHFSKHAELFPISNKQAPTIARKIIQYITTFGRPGMILSDLGTQFTANIFKQITSMTGIALHHTTSRNPKANGQSERINTSLKTTILSLTDHKVDFAVAVHKSFYNGTKHSSHGFTPDIVHFGRNLSLIFDTITAPIETPLLTEEGYTNTLLSSLQALQQQIRTNFEKQQDKQQARLNSNTTQRAPKVGDVAYTLSDNQFRPEFDGPFEVIKKPNKHTCIIRELDTQSTGF</sequence>
<keyword evidence="4" id="KW-1185">Reference proteome</keyword>
<evidence type="ECO:0000256" key="1">
    <source>
        <dbReference type="ARBA" id="ARBA00012493"/>
    </source>
</evidence>
<dbReference type="InterPro" id="IPR036397">
    <property type="entry name" value="RNaseH_sf"/>
</dbReference>
<gene>
    <name evidence="3" type="primary">Tf2-9_412</name>
    <name evidence="3" type="ORF">TNCT_161121</name>
</gene>
<evidence type="ECO:0000313" key="3">
    <source>
        <dbReference type="EMBL" id="GFR10360.1"/>
    </source>
</evidence>
<proteinExistence type="predicted"/>
<dbReference type="PANTHER" id="PTHR37984">
    <property type="entry name" value="PROTEIN CBG26694"/>
    <property type="match status" value="1"/>
</dbReference>
<comment type="caution">
    <text evidence="3">The sequence shown here is derived from an EMBL/GenBank/DDBJ whole genome shotgun (WGS) entry which is preliminary data.</text>
</comment>
<dbReference type="OrthoDB" id="6426971at2759"/>
<dbReference type="SUPFAM" id="SSF53098">
    <property type="entry name" value="Ribonuclease H-like"/>
    <property type="match status" value="1"/>
</dbReference>
<protein>
    <recommendedName>
        <fullName evidence="1">RNA-directed DNA polymerase</fullName>
        <ecNumber evidence="1">2.7.7.49</ecNumber>
    </recommendedName>
</protein>
<dbReference type="Pfam" id="PF17921">
    <property type="entry name" value="Integrase_H2C2"/>
    <property type="match status" value="1"/>
</dbReference>
<organism evidence="3 4">
    <name type="scientific">Trichonephila clavata</name>
    <name type="common">Joro spider</name>
    <name type="synonym">Nephila clavata</name>
    <dbReference type="NCBI Taxonomy" id="2740835"/>
    <lineage>
        <taxon>Eukaryota</taxon>
        <taxon>Metazoa</taxon>
        <taxon>Ecdysozoa</taxon>
        <taxon>Arthropoda</taxon>
        <taxon>Chelicerata</taxon>
        <taxon>Arachnida</taxon>
        <taxon>Araneae</taxon>
        <taxon>Araneomorphae</taxon>
        <taxon>Entelegynae</taxon>
        <taxon>Araneoidea</taxon>
        <taxon>Nephilidae</taxon>
        <taxon>Trichonephila</taxon>
    </lineage>
</organism>
<dbReference type="GO" id="GO:0003964">
    <property type="term" value="F:RNA-directed DNA polymerase activity"/>
    <property type="evidence" value="ECO:0007669"/>
    <property type="project" value="UniProtKB-EC"/>
</dbReference>